<organism evidence="2 3">
    <name type="scientific">Sulfobacillus acidophilus</name>
    <dbReference type="NCBI Taxonomy" id="53633"/>
    <lineage>
        <taxon>Bacteria</taxon>
        <taxon>Bacillati</taxon>
        <taxon>Bacillota</taxon>
        <taxon>Clostridia</taxon>
        <taxon>Eubacteriales</taxon>
        <taxon>Clostridiales Family XVII. Incertae Sedis</taxon>
        <taxon>Sulfobacillus</taxon>
    </lineage>
</organism>
<dbReference type="Proteomes" id="UP000241848">
    <property type="component" value="Unassembled WGS sequence"/>
</dbReference>
<dbReference type="EMBL" id="PXYV01000003">
    <property type="protein sequence ID" value="PSR23797.1"/>
    <property type="molecule type" value="Genomic_DNA"/>
</dbReference>
<sequence length="80" mass="8757">MLTPTPTVNLLHHLVLGRQQLCFGHSLEASITCHRASLALFAPKTPQMADLSDQAERHRDDRGDKSLPQNPAGFGPLTTQ</sequence>
<feature type="region of interest" description="Disordered" evidence="1">
    <location>
        <begin position="44"/>
        <end position="80"/>
    </location>
</feature>
<accession>A0A2T2WNI6</accession>
<evidence type="ECO:0000256" key="1">
    <source>
        <dbReference type="SAM" id="MobiDB-lite"/>
    </source>
</evidence>
<dbReference type="AlphaFoldDB" id="A0A2T2WNI6"/>
<protein>
    <submittedName>
        <fullName evidence="2">Uncharacterized protein</fullName>
    </submittedName>
</protein>
<feature type="compositionally biased region" description="Basic and acidic residues" evidence="1">
    <location>
        <begin position="54"/>
        <end position="65"/>
    </location>
</feature>
<gene>
    <name evidence="2" type="ORF">C7B45_01940</name>
</gene>
<reference evidence="2 3" key="1">
    <citation type="journal article" date="2014" name="BMC Genomics">
        <title>Comparison of environmental and isolate Sulfobacillus genomes reveals diverse carbon, sulfur, nitrogen, and hydrogen metabolisms.</title>
        <authorList>
            <person name="Justice N.B."/>
            <person name="Norman A."/>
            <person name="Brown C.T."/>
            <person name="Singh A."/>
            <person name="Thomas B.C."/>
            <person name="Banfield J.F."/>
        </authorList>
    </citation>
    <scope>NUCLEOTIDE SEQUENCE [LARGE SCALE GENOMIC DNA]</scope>
    <source>
        <strain evidence="2">AMDSBA3</strain>
    </source>
</reference>
<evidence type="ECO:0000313" key="3">
    <source>
        <dbReference type="Proteomes" id="UP000241848"/>
    </source>
</evidence>
<name>A0A2T2WNI6_9FIRM</name>
<comment type="caution">
    <text evidence="2">The sequence shown here is derived from an EMBL/GenBank/DDBJ whole genome shotgun (WGS) entry which is preliminary data.</text>
</comment>
<proteinExistence type="predicted"/>
<evidence type="ECO:0000313" key="2">
    <source>
        <dbReference type="EMBL" id="PSR23797.1"/>
    </source>
</evidence>